<feature type="compositionally biased region" description="Basic residues" evidence="1">
    <location>
        <begin position="60"/>
        <end position="69"/>
    </location>
</feature>
<gene>
    <name evidence="2" type="ORF">EWM64_g9323</name>
</gene>
<evidence type="ECO:0000256" key="1">
    <source>
        <dbReference type="SAM" id="MobiDB-lite"/>
    </source>
</evidence>
<feature type="compositionally biased region" description="Pro residues" evidence="1">
    <location>
        <begin position="45"/>
        <end position="54"/>
    </location>
</feature>
<reference evidence="2 3" key="1">
    <citation type="submission" date="2019-02" db="EMBL/GenBank/DDBJ databases">
        <title>Genome sequencing of the rare red list fungi Hericium alpestre (H. flagellum).</title>
        <authorList>
            <person name="Buettner E."/>
            <person name="Kellner H."/>
        </authorList>
    </citation>
    <scope>NUCLEOTIDE SEQUENCE [LARGE SCALE GENOMIC DNA]</scope>
    <source>
        <strain evidence="2 3">DSM 108284</strain>
    </source>
</reference>
<organism evidence="2 3">
    <name type="scientific">Hericium alpestre</name>
    <dbReference type="NCBI Taxonomy" id="135208"/>
    <lineage>
        <taxon>Eukaryota</taxon>
        <taxon>Fungi</taxon>
        <taxon>Dikarya</taxon>
        <taxon>Basidiomycota</taxon>
        <taxon>Agaricomycotina</taxon>
        <taxon>Agaricomycetes</taxon>
        <taxon>Russulales</taxon>
        <taxon>Hericiaceae</taxon>
        <taxon>Hericium</taxon>
    </lineage>
</organism>
<evidence type="ECO:0000313" key="2">
    <source>
        <dbReference type="EMBL" id="TFY74689.1"/>
    </source>
</evidence>
<accession>A0A4Y9ZMM7</accession>
<dbReference type="OrthoDB" id="2534923at2759"/>
<sequence>MRSRQSFPIPAVPNHPSRPDVSHSGPSSSPSRPLANINGTSYAAPQPPSTPSNPPLYRAPAHKHAHHLHTIPPREKSTRTLIIDHLLWVHARTRFAQARCELAMTDRSSPAPTAADRNALRVPSSRPAALSSTHNRERPETFDEDDEAPSDGEDVSVLLARAGGPGHPHDDEEDEREARQDLRLARALRVRAEGIERVITSMLEQPPQDYPFPTDEPVLAPPPSSPRLPSSHGLGMSKHMLPNGVRLRLALATVINELFARQARPTTSARRRGAAVCTSQLFVHRELRYGHARAGCGRAITWRVALWAGRCSTLGLVPIGDDIERGASSYGERGPSLAAPSACFILSNSALI</sequence>
<keyword evidence="3" id="KW-1185">Reference proteome</keyword>
<feature type="compositionally biased region" description="Low complexity" evidence="1">
    <location>
        <begin position="22"/>
        <end position="33"/>
    </location>
</feature>
<dbReference type="AlphaFoldDB" id="A0A4Y9ZMM7"/>
<feature type="region of interest" description="Disordered" evidence="1">
    <location>
        <begin position="204"/>
        <end position="229"/>
    </location>
</feature>
<evidence type="ECO:0000313" key="3">
    <source>
        <dbReference type="Proteomes" id="UP000298061"/>
    </source>
</evidence>
<name>A0A4Y9ZMM7_9AGAM</name>
<feature type="compositionally biased region" description="Acidic residues" evidence="1">
    <location>
        <begin position="142"/>
        <end position="154"/>
    </location>
</feature>
<proteinExistence type="predicted"/>
<feature type="region of interest" description="Disordered" evidence="1">
    <location>
        <begin position="106"/>
        <end position="179"/>
    </location>
</feature>
<feature type="region of interest" description="Disordered" evidence="1">
    <location>
        <begin position="1"/>
        <end position="73"/>
    </location>
</feature>
<dbReference type="EMBL" id="SFCI01001936">
    <property type="protein sequence ID" value="TFY74689.1"/>
    <property type="molecule type" value="Genomic_DNA"/>
</dbReference>
<comment type="caution">
    <text evidence="2">The sequence shown here is derived from an EMBL/GenBank/DDBJ whole genome shotgun (WGS) entry which is preliminary data.</text>
</comment>
<protein>
    <submittedName>
        <fullName evidence="2">Uncharacterized protein</fullName>
    </submittedName>
</protein>
<dbReference type="Proteomes" id="UP000298061">
    <property type="component" value="Unassembled WGS sequence"/>
</dbReference>